<name>A0AA41SIX9_PAPNU</name>
<protein>
    <submittedName>
        <fullName evidence="2">Uncharacterized protein</fullName>
    </submittedName>
</protein>
<evidence type="ECO:0000313" key="2">
    <source>
        <dbReference type="EMBL" id="MCL7036869.1"/>
    </source>
</evidence>
<keyword evidence="3" id="KW-1185">Reference proteome</keyword>
<comment type="caution">
    <text evidence="2">The sequence shown here is derived from an EMBL/GenBank/DDBJ whole genome shotgun (WGS) entry which is preliminary data.</text>
</comment>
<feature type="chain" id="PRO_5041339823" evidence="1">
    <location>
        <begin position="24"/>
        <end position="230"/>
    </location>
</feature>
<organism evidence="2 3">
    <name type="scientific">Papaver nudicaule</name>
    <name type="common">Iceland poppy</name>
    <dbReference type="NCBI Taxonomy" id="74823"/>
    <lineage>
        <taxon>Eukaryota</taxon>
        <taxon>Viridiplantae</taxon>
        <taxon>Streptophyta</taxon>
        <taxon>Embryophyta</taxon>
        <taxon>Tracheophyta</taxon>
        <taxon>Spermatophyta</taxon>
        <taxon>Magnoliopsida</taxon>
        <taxon>Ranunculales</taxon>
        <taxon>Papaveraceae</taxon>
        <taxon>Papaveroideae</taxon>
        <taxon>Papaver</taxon>
    </lineage>
</organism>
<dbReference type="EMBL" id="JAJJMA010173057">
    <property type="protein sequence ID" value="MCL7036869.1"/>
    <property type="molecule type" value="Genomic_DNA"/>
</dbReference>
<evidence type="ECO:0000256" key="1">
    <source>
        <dbReference type="SAM" id="SignalP"/>
    </source>
</evidence>
<gene>
    <name evidence="2" type="ORF">MKW94_008822</name>
</gene>
<reference evidence="2" key="1">
    <citation type="submission" date="2022-03" db="EMBL/GenBank/DDBJ databases">
        <title>A functionally conserved STORR gene fusion in Papaver species that diverged 16.8 million years ago.</title>
        <authorList>
            <person name="Catania T."/>
        </authorList>
    </citation>
    <scope>NUCLEOTIDE SEQUENCE</scope>
    <source>
        <strain evidence="2">S-191538</strain>
    </source>
</reference>
<dbReference type="AlphaFoldDB" id="A0AA41SIX9"/>
<proteinExistence type="predicted"/>
<dbReference type="Proteomes" id="UP001177140">
    <property type="component" value="Unassembled WGS sequence"/>
</dbReference>
<sequence length="230" mass="24466">MAKTYHLLAMIICMSVCTDMASAWWANICTLGDTYIERNYRDASDCSLCTNWCASQCSTAGGSVVKSPCGHENTWLLCQCCCSKSPAHSPPSPSLPADPSSAPNFTDGTIGDICKVKQPYIPIEHTQASGCPLNPQCANKCEQKGFVSAGSQCMGTSGDGQGQTYTWIEQCCCDIPPPTCTVDTTTYVWKTPGSGCNVTVSVPYLLSPIPGPNQTLIRGNATTVVINKDP</sequence>
<feature type="signal peptide" evidence="1">
    <location>
        <begin position="1"/>
        <end position="23"/>
    </location>
</feature>
<evidence type="ECO:0000313" key="3">
    <source>
        <dbReference type="Proteomes" id="UP001177140"/>
    </source>
</evidence>
<keyword evidence="1" id="KW-0732">Signal</keyword>
<accession>A0AA41SIX9</accession>